<keyword evidence="3 9" id="KW-0547">Nucleotide-binding</keyword>
<dbReference type="InterPro" id="IPR000608">
    <property type="entry name" value="UBC"/>
</dbReference>
<dbReference type="EC" id="2.3.2.34" evidence="7"/>
<dbReference type="Proteomes" id="UP000887575">
    <property type="component" value="Unassembled WGS sequence"/>
</dbReference>
<dbReference type="GO" id="GO:0061654">
    <property type="term" value="F:NEDD8 conjugating enzyme activity"/>
    <property type="evidence" value="ECO:0007669"/>
    <property type="project" value="UniProtKB-EC"/>
</dbReference>
<comment type="similarity">
    <text evidence="9">Belongs to the ubiquitin-conjugating enzyme family.</text>
</comment>
<evidence type="ECO:0000313" key="12">
    <source>
        <dbReference type="WBParaSite" id="MBELARI_LOCUS13031"/>
    </source>
</evidence>
<evidence type="ECO:0000256" key="7">
    <source>
        <dbReference type="ARBA" id="ARBA00044047"/>
    </source>
</evidence>
<dbReference type="PROSITE" id="PS00183">
    <property type="entry name" value="UBC_1"/>
    <property type="match status" value="1"/>
</dbReference>
<dbReference type="GO" id="GO:0005524">
    <property type="term" value="F:ATP binding"/>
    <property type="evidence" value="ECO:0007669"/>
    <property type="project" value="UniProtKB-UniRule"/>
</dbReference>
<evidence type="ECO:0000313" key="11">
    <source>
        <dbReference type="Proteomes" id="UP000887575"/>
    </source>
</evidence>
<reference evidence="12" key="1">
    <citation type="submission" date="2024-02" db="UniProtKB">
        <authorList>
            <consortium name="WormBaseParasite"/>
        </authorList>
    </citation>
    <scope>IDENTIFICATION</scope>
</reference>
<evidence type="ECO:0000256" key="3">
    <source>
        <dbReference type="ARBA" id="ARBA00022741"/>
    </source>
</evidence>
<keyword evidence="2" id="KW-0808">Transferase</keyword>
<feature type="domain" description="UBC core" evidence="10">
    <location>
        <begin position="24"/>
        <end position="179"/>
    </location>
</feature>
<dbReference type="Pfam" id="PF00179">
    <property type="entry name" value="UQ_con"/>
    <property type="match status" value="1"/>
</dbReference>
<dbReference type="InterPro" id="IPR050113">
    <property type="entry name" value="Ub_conjugating_enzyme"/>
</dbReference>
<name>A0AAF3EGB2_9BILA</name>
<evidence type="ECO:0000256" key="6">
    <source>
        <dbReference type="ARBA" id="ARBA00043698"/>
    </source>
</evidence>
<dbReference type="GO" id="GO:0045116">
    <property type="term" value="P:protein neddylation"/>
    <property type="evidence" value="ECO:0007669"/>
    <property type="project" value="UniProtKB-ARBA"/>
</dbReference>
<keyword evidence="11" id="KW-1185">Reference proteome</keyword>
<evidence type="ECO:0000256" key="1">
    <source>
        <dbReference type="ARBA" id="ARBA00005032"/>
    </source>
</evidence>
<evidence type="ECO:0000259" key="10">
    <source>
        <dbReference type="PROSITE" id="PS50127"/>
    </source>
</evidence>
<dbReference type="InterPro" id="IPR016135">
    <property type="entry name" value="UBQ-conjugating_enzyme/RWD"/>
</dbReference>
<feature type="active site" description="Glycyl thioester intermediate" evidence="8">
    <location>
        <position position="110"/>
    </location>
</feature>
<accession>A0AAF3EGB2</accession>
<dbReference type="AlphaFoldDB" id="A0AAF3EGB2"/>
<sequence>MLNLQKRINGVDEDRNYKKMHTQIRDKLLAQEVKDLEMNLRNQNVCRIRFPMSPALHEIELSITPTEGLYKGGTFRFHITVPIEYNAVPPQVKCLTRIWHPNINEDGAICLSLLRENSVDDFGWRPTRNLLEVVHGLQSLFGDLMDFDDALNMEAARQYSTKRSEYDNKVREYLQRYAK</sequence>
<evidence type="ECO:0000256" key="2">
    <source>
        <dbReference type="ARBA" id="ARBA00022679"/>
    </source>
</evidence>
<comment type="catalytic activity">
    <reaction evidence="6">
        <text>[E1 NEDD8-activating enzyme]-S-[NEDD8 protein]-yl-L-cysteine + [E2 NEDD8-conjugating enzyme]-L-cysteine = [E1 NEDD8-activating enzyme]-L-cysteine + [E2 NEDD8-conjugating enzyme]-S-[NEDD8-protein]-yl-L-cysteine.</text>
        <dbReference type="EC" id="2.3.2.34"/>
    </reaction>
</comment>
<protein>
    <recommendedName>
        <fullName evidence="7">E2 NEDD8-conjugating enzyme</fullName>
        <ecNumber evidence="7">2.3.2.34</ecNumber>
    </recommendedName>
</protein>
<evidence type="ECO:0000256" key="9">
    <source>
        <dbReference type="RuleBase" id="RU362109"/>
    </source>
</evidence>
<dbReference type="FunFam" id="3.10.110.10:FF:000033">
    <property type="entry name" value="NEDD8-conjugating enzyme UBE2F"/>
    <property type="match status" value="1"/>
</dbReference>
<keyword evidence="5 9" id="KW-0067">ATP-binding</keyword>
<evidence type="ECO:0000256" key="5">
    <source>
        <dbReference type="ARBA" id="ARBA00022840"/>
    </source>
</evidence>
<proteinExistence type="inferred from homology"/>
<dbReference type="PROSITE" id="PS50127">
    <property type="entry name" value="UBC_2"/>
    <property type="match status" value="1"/>
</dbReference>
<dbReference type="WBParaSite" id="MBELARI_LOCUS13031">
    <property type="protein sequence ID" value="MBELARI_LOCUS13031"/>
    <property type="gene ID" value="MBELARI_LOCUS13031"/>
</dbReference>
<organism evidence="11 12">
    <name type="scientific">Mesorhabditis belari</name>
    <dbReference type="NCBI Taxonomy" id="2138241"/>
    <lineage>
        <taxon>Eukaryota</taxon>
        <taxon>Metazoa</taxon>
        <taxon>Ecdysozoa</taxon>
        <taxon>Nematoda</taxon>
        <taxon>Chromadorea</taxon>
        <taxon>Rhabditida</taxon>
        <taxon>Rhabditina</taxon>
        <taxon>Rhabditomorpha</taxon>
        <taxon>Rhabditoidea</taxon>
        <taxon>Rhabditidae</taxon>
        <taxon>Mesorhabditinae</taxon>
        <taxon>Mesorhabditis</taxon>
    </lineage>
</organism>
<dbReference type="CDD" id="cd23794">
    <property type="entry name" value="UBCc_UBE2F_UBE2M"/>
    <property type="match status" value="1"/>
</dbReference>
<comment type="pathway">
    <text evidence="1">Protein modification; protein neddylation.</text>
</comment>
<dbReference type="SMART" id="SM00212">
    <property type="entry name" value="UBCc"/>
    <property type="match status" value="1"/>
</dbReference>
<keyword evidence="4 9" id="KW-0833">Ubl conjugation pathway</keyword>
<dbReference type="SUPFAM" id="SSF54495">
    <property type="entry name" value="UBC-like"/>
    <property type="match status" value="1"/>
</dbReference>
<evidence type="ECO:0000256" key="8">
    <source>
        <dbReference type="PROSITE-ProRule" id="PRU10133"/>
    </source>
</evidence>
<dbReference type="PANTHER" id="PTHR24067">
    <property type="entry name" value="UBIQUITIN-CONJUGATING ENZYME E2"/>
    <property type="match status" value="1"/>
</dbReference>
<dbReference type="Gene3D" id="3.10.110.10">
    <property type="entry name" value="Ubiquitin Conjugating Enzyme"/>
    <property type="match status" value="1"/>
</dbReference>
<dbReference type="InterPro" id="IPR023313">
    <property type="entry name" value="UBQ-conjugating_AS"/>
</dbReference>
<evidence type="ECO:0000256" key="4">
    <source>
        <dbReference type="ARBA" id="ARBA00022786"/>
    </source>
</evidence>